<organism evidence="2 3">
    <name type="scientific">Chryseotalea sanaruensis</name>
    <dbReference type="NCBI Taxonomy" id="2482724"/>
    <lineage>
        <taxon>Bacteria</taxon>
        <taxon>Pseudomonadati</taxon>
        <taxon>Bacteroidota</taxon>
        <taxon>Cytophagia</taxon>
        <taxon>Cytophagales</taxon>
        <taxon>Chryseotaleaceae</taxon>
        <taxon>Chryseotalea</taxon>
    </lineage>
</organism>
<sequence>MTLDLTDIILLLTSGLAAVTTIDVLGSISSRKLNYKYVYLTPISFLVYFWLGYRGHSISTLPWTLIIVCLTGIYDGTIGWKLSIILKANFADKEEYTKTLSLTSRISGMLVMSGIFGLLGFVTAGYI</sequence>
<feature type="transmembrane region" description="Helical" evidence="1">
    <location>
        <begin position="65"/>
        <end position="86"/>
    </location>
</feature>
<proteinExistence type="predicted"/>
<name>A0A401UFV0_9BACT</name>
<evidence type="ECO:0000256" key="1">
    <source>
        <dbReference type="SAM" id="Phobius"/>
    </source>
</evidence>
<keyword evidence="1" id="KW-1133">Transmembrane helix</keyword>
<reference evidence="2 3" key="1">
    <citation type="submission" date="2018-11" db="EMBL/GenBank/DDBJ databases">
        <title>Chryseotalea sanarue gen. nov., sp., nov., a member of the family Cytophagaceae, isolated from a brackish lake in Hamamatsu Japan.</title>
        <authorList>
            <person name="Maejima Y."/>
            <person name="Iino T."/>
            <person name="Muraguchi Y."/>
            <person name="Fukuda K."/>
            <person name="Ohkuma M."/>
            <person name="Moriuchi R."/>
            <person name="Dohra H."/>
            <person name="Kimbara K."/>
            <person name="Shintani M."/>
        </authorList>
    </citation>
    <scope>NUCLEOTIDE SEQUENCE [LARGE SCALE GENOMIC DNA]</scope>
    <source>
        <strain evidence="2 3">Ys</strain>
    </source>
</reference>
<accession>A0A401UFV0</accession>
<dbReference type="AlphaFoldDB" id="A0A401UFV0"/>
<comment type="caution">
    <text evidence="2">The sequence shown here is derived from an EMBL/GenBank/DDBJ whole genome shotgun (WGS) entry which is preliminary data.</text>
</comment>
<evidence type="ECO:0000313" key="2">
    <source>
        <dbReference type="EMBL" id="GCC53724.1"/>
    </source>
</evidence>
<feature type="transmembrane region" description="Helical" evidence="1">
    <location>
        <begin position="106"/>
        <end position="126"/>
    </location>
</feature>
<feature type="transmembrane region" description="Helical" evidence="1">
    <location>
        <begin position="6"/>
        <end position="25"/>
    </location>
</feature>
<protein>
    <submittedName>
        <fullName evidence="2">Uncharacterized protein</fullName>
    </submittedName>
</protein>
<keyword evidence="3" id="KW-1185">Reference proteome</keyword>
<evidence type="ECO:0000313" key="3">
    <source>
        <dbReference type="Proteomes" id="UP000288227"/>
    </source>
</evidence>
<dbReference type="Proteomes" id="UP000288227">
    <property type="component" value="Unassembled WGS sequence"/>
</dbReference>
<keyword evidence="1" id="KW-0812">Transmembrane</keyword>
<keyword evidence="1" id="KW-0472">Membrane</keyword>
<feature type="transmembrane region" description="Helical" evidence="1">
    <location>
        <begin position="37"/>
        <end position="53"/>
    </location>
</feature>
<gene>
    <name evidence="2" type="ORF">SanaruYs_39720</name>
</gene>
<dbReference type="EMBL" id="BHXQ01000018">
    <property type="protein sequence ID" value="GCC53724.1"/>
    <property type="molecule type" value="Genomic_DNA"/>
</dbReference>